<evidence type="ECO:0000259" key="2">
    <source>
        <dbReference type="Pfam" id="PF24049"/>
    </source>
</evidence>
<dbReference type="Proteomes" id="UP000812277">
    <property type="component" value="Unassembled WGS sequence"/>
</dbReference>
<dbReference type="Pfam" id="PF24049">
    <property type="entry name" value="YOMG_N"/>
    <property type="match status" value="1"/>
</dbReference>
<feature type="domain" description="Tail spike" evidence="1">
    <location>
        <begin position="118"/>
        <end position="255"/>
    </location>
</feature>
<sequence>MLGDIDYNLKPVEAVIFIAKPNREIIAKVSEAYDKSRSLSLTSLFSFSFKIPFYVEQNSELVRNRNADLIKERYHIKVQIGNQSEWYIVTKIMDTTGNQGDSKEIECLYLPQELNDKLISRYEAVSLNAREVLNDILSTSIWSIDTLDADFELTRRSFEFLDNTLLDAVYAVAETYNAIIQWDTVNRTISFIKPELHGMNRLGTLSHQKYLKSIGKESNAEVIVTRLIPEGRDSLGIQEINPTGQGYIEDFSYFMYPFSRDNSGNVLKHSHYMSDSLCHALLDFKALVEDNEGVYNSLLAQKTALDSAIDLKNAERDQLIIQLKGITEIQIRDQFNFPGAMYFEKFNYEGSPVTKTFAVIPQFPYAVLCQIDDGTGIALAVDGQARPIASSSWEVVHKVPAGAGAISVSLNGSGHSGVFMQVMRISTEEFQAADNGTAIIQKYNFDNKEQEIVAKDAELASLHSQLTTLNQAINNIRTLLGPDNNFTPAQLDELNLYILVHEFKDDTYIEEEDLLQAAKDKFKELNTPQLSIKIDLLNFMEVMEEQRSWNQLRLGDKVIISYEMFDLKVEAKIIEMSFDYESSSINLTIAHFKDLTNSRSQLEKYVYDSRNTTNIVDIHKSRWGQAVVDTSEFSQLFDHFWDKVTNQINMAVNQTVAIDDKGITITDPNDPLRFLRMTNGAIGLTRSGGLRYETALSADGVIAEMVLGKLILGQRVTIGDQHGIWLTEGPKTTITDRCGREAMKLGLYQENPDLFGIVVNRYDGNAPCSPDLINKVIINSEDGMKIQQWNGTAFVDKFYADHNGLLFAEDMTTKRLKIVSDTNELMLDSNTKYMNLGKFDDIIVDGKLTAIEKLQVLGERTRIISEYQKLLLQANTYKTTSRDLSIRIDPAAFTTAYNALIAYLTPLLANMSETTAIDRTEFIALFKSYYDEATNIIQAVNDSIKFSSLQLGSMYNNVLIHASEGITVTRSDTMYRSLMNATKGFAIQKNVGTDQSPNWQDQFWADMNGVVHVQDIKIRNSFMTDGEIKGSSITLGTHPNIMRLDPNLGGFWAGHENSAQAPAHIGMDGTATFRKLAITNGSGGVMLDSENKVFDMDLWNMVGAGRIESDSIVVNTVIGGVGFISNLAVNKLVTFGQEDDKNEIVDYIHIEDEIFSLRTGKITNRFPVYSNGAQLYWTDASKSKATTTVTSYPVYNLEVDNKDKMVIKFEREPLPDDTAYPVIQMGAGDGTALGAKAFIKKPSTSWDFTYYSSGTPSRERKLAFNDAGIIVYSNNGIIKIEHSTGTCFEITTNGNDITMKHKTAGTITLNASGLTADITGNMNFNASGQINFSGTQYNFA</sequence>
<gene>
    <name evidence="3" type="ORF">K0T92_04930</name>
</gene>
<reference evidence="3 4" key="1">
    <citation type="submission" date="2021-07" db="EMBL/GenBank/DDBJ databases">
        <title>Paenibacillus radiodurans sp. nov., isolated from the southeastern edge of Tengger Desert.</title>
        <authorList>
            <person name="Zhang G."/>
        </authorList>
    </citation>
    <scope>NUCLEOTIDE SEQUENCE [LARGE SCALE GENOMIC DNA]</scope>
    <source>
        <strain evidence="3 4">DT7-4</strain>
    </source>
</reference>
<dbReference type="InterPro" id="IPR010572">
    <property type="entry name" value="Tail_dom"/>
</dbReference>
<keyword evidence="4" id="KW-1185">Reference proteome</keyword>
<evidence type="ECO:0000313" key="3">
    <source>
        <dbReference type="EMBL" id="MBW7474077.1"/>
    </source>
</evidence>
<comment type="caution">
    <text evidence="3">The sequence shown here is derived from an EMBL/GenBank/DDBJ whole genome shotgun (WGS) entry which is preliminary data.</text>
</comment>
<dbReference type="Pfam" id="PF06605">
    <property type="entry name" value="Prophage_tail"/>
    <property type="match status" value="1"/>
</dbReference>
<dbReference type="InterPro" id="IPR007119">
    <property type="entry name" value="Phage_tail_spike_N"/>
</dbReference>
<name>A0ABS7D2A9_9BACL</name>
<dbReference type="NCBIfam" id="TIGR01665">
    <property type="entry name" value="put_anti_recept"/>
    <property type="match status" value="1"/>
</dbReference>
<evidence type="ECO:0000259" key="1">
    <source>
        <dbReference type="Pfam" id="PF06605"/>
    </source>
</evidence>
<dbReference type="InterPro" id="IPR057796">
    <property type="entry name" value="YOMG-like_N"/>
</dbReference>
<organism evidence="3 4">
    <name type="scientific">Paenibacillus oenotherae</name>
    <dbReference type="NCBI Taxonomy" id="1435645"/>
    <lineage>
        <taxon>Bacteria</taxon>
        <taxon>Bacillati</taxon>
        <taxon>Bacillota</taxon>
        <taxon>Bacilli</taxon>
        <taxon>Bacillales</taxon>
        <taxon>Paenibacillaceae</taxon>
        <taxon>Paenibacillus</taxon>
    </lineage>
</organism>
<dbReference type="EMBL" id="JAHZIJ010000002">
    <property type="protein sequence ID" value="MBW7474077.1"/>
    <property type="molecule type" value="Genomic_DNA"/>
</dbReference>
<protein>
    <submittedName>
        <fullName evidence="3">Phage tail protein</fullName>
    </submittedName>
</protein>
<proteinExistence type="predicted"/>
<dbReference type="RefSeq" id="WP_219871326.1">
    <property type="nucleotide sequence ID" value="NZ_JAHZIJ010000002.1"/>
</dbReference>
<feature type="domain" description="YOMG-like N-terminal" evidence="2">
    <location>
        <begin position="18"/>
        <end position="107"/>
    </location>
</feature>
<evidence type="ECO:0000313" key="4">
    <source>
        <dbReference type="Proteomes" id="UP000812277"/>
    </source>
</evidence>
<accession>A0ABS7D2A9</accession>